<dbReference type="InterPro" id="IPR050950">
    <property type="entry name" value="HTH-type_LysR_regulators"/>
</dbReference>
<keyword evidence="2" id="KW-0805">Transcription regulation</keyword>
<dbReference type="InterPro" id="IPR036390">
    <property type="entry name" value="WH_DNA-bd_sf"/>
</dbReference>
<dbReference type="OrthoDB" id="63123at2"/>
<dbReference type="RefSeq" id="WP_117142191.1">
    <property type="nucleotide sequence ID" value="NZ_CAKXKJ010000022.1"/>
</dbReference>
<evidence type="ECO:0000256" key="2">
    <source>
        <dbReference type="ARBA" id="ARBA00023015"/>
    </source>
</evidence>
<dbReference type="GO" id="GO:0003677">
    <property type="term" value="F:DNA binding"/>
    <property type="evidence" value="ECO:0007669"/>
    <property type="project" value="UniProtKB-KW"/>
</dbReference>
<evidence type="ECO:0000256" key="1">
    <source>
        <dbReference type="ARBA" id="ARBA00009437"/>
    </source>
</evidence>
<dbReference type="CDD" id="cd05466">
    <property type="entry name" value="PBP2_LTTR_substrate"/>
    <property type="match status" value="1"/>
</dbReference>
<dbReference type="Gene3D" id="1.10.10.10">
    <property type="entry name" value="Winged helix-like DNA-binding domain superfamily/Winged helix DNA-binding domain"/>
    <property type="match status" value="1"/>
</dbReference>
<evidence type="ECO:0000313" key="6">
    <source>
        <dbReference type="EMBL" id="RFT06616.1"/>
    </source>
</evidence>
<dbReference type="Gene3D" id="3.40.190.290">
    <property type="match status" value="1"/>
</dbReference>
<evidence type="ECO:0000313" key="7">
    <source>
        <dbReference type="Proteomes" id="UP000260649"/>
    </source>
</evidence>
<dbReference type="SUPFAM" id="SSF53850">
    <property type="entry name" value="Periplasmic binding protein-like II"/>
    <property type="match status" value="1"/>
</dbReference>
<keyword evidence="4" id="KW-0804">Transcription</keyword>
<dbReference type="Pfam" id="PF00126">
    <property type="entry name" value="HTH_1"/>
    <property type="match status" value="1"/>
</dbReference>
<dbReference type="Proteomes" id="UP000260649">
    <property type="component" value="Unassembled WGS sequence"/>
</dbReference>
<dbReference type="PANTHER" id="PTHR30419">
    <property type="entry name" value="HTH-TYPE TRANSCRIPTIONAL REGULATOR YBHD"/>
    <property type="match status" value="1"/>
</dbReference>
<feature type="domain" description="HTH lysR-type" evidence="5">
    <location>
        <begin position="1"/>
        <end position="58"/>
    </location>
</feature>
<dbReference type="AlphaFoldDB" id="A0A3E2B3R8"/>
<evidence type="ECO:0000259" key="5">
    <source>
        <dbReference type="PROSITE" id="PS50931"/>
    </source>
</evidence>
<protein>
    <submittedName>
        <fullName evidence="6">LysR family transcriptional regulator</fullName>
    </submittedName>
</protein>
<dbReference type="Pfam" id="PF03466">
    <property type="entry name" value="LysR_substrate"/>
    <property type="match status" value="1"/>
</dbReference>
<comment type="caution">
    <text evidence="6">The sequence shown here is derived from an EMBL/GenBank/DDBJ whole genome shotgun (WGS) entry which is preliminary data.</text>
</comment>
<dbReference type="GO" id="GO:0003700">
    <property type="term" value="F:DNA-binding transcription factor activity"/>
    <property type="evidence" value="ECO:0007669"/>
    <property type="project" value="InterPro"/>
</dbReference>
<name>A0A3E2B3R8_9FIRM</name>
<gene>
    <name evidence="6" type="ORF">DV520_06405</name>
</gene>
<keyword evidence="7" id="KW-1185">Reference proteome</keyword>
<reference evidence="6 7" key="1">
    <citation type="submission" date="2018-07" db="EMBL/GenBank/DDBJ databases">
        <title>GABA Modulating Bacteria of the Human Gut Microbiota.</title>
        <authorList>
            <person name="Strandwitz P."/>
            <person name="Kim K.H."/>
            <person name="Terekhova D."/>
            <person name="Liu J.K."/>
            <person name="Sharma A."/>
            <person name="Levering J."/>
            <person name="Mcdonald D."/>
            <person name="Dietrich D."/>
            <person name="Ramadhar T.R."/>
            <person name="Lekbua A."/>
            <person name="Mroue N."/>
            <person name="Liston C."/>
            <person name="Stewart E.J."/>
            <person name="Dubin M.J."/>
            <person name="Zengler K."/>
            <person name="Knight R."/>
            <person name="Gilbert J.A."/>
            <person name="Clardy J."/>
            <person name="Lewis K."/>
        </authorList>
    </citation>
    <scope>NUCLEOTIDE SEQUENCE [LARGE SCALE GENOMIC DNA]</scope>
    <source>
        <strain evidence="6 7">KLE1738</strain>
    </source>
</reference>
<sequence>MESARCKAFVTAAETGSFSKAGEVLGYTPSGVSQLVTSLERELGLPLLGRNRKGVTLTENGRRLLPAVREFLQQENRIYQLAGEMSGLLVGSVTIATYSSVATHWLPQVIRRFRARYPHIQIKLMEGIRQEIIQWLEDKAADLAFFSHKAPMPYDWIPLAEDRMVAVLPPGHPLADRGSYPLAQCAQEDFIMPALGRDDDVLGLLETHGLEPKIAFTTLDTVSALAMIQNDLGMSIMNELITKSWPGKVAILPLDPPQQLTLGVAVPSLPRAAPAVKAFLQFAVQALTQGQAEG</sequence>
<accession>A0A3E2B3R8</accession>
<evidence type="ECO:0000256" key="3">
    <source>
        <dbReference type="ARBA" id="ARBA00023125"/>
    </source>
</evidence>
<dbReference type="PANTHER" id="PTHR30419:SF24">
    <property type="entry name" value="HTH-TYPE TRANSCRIPTIONAL REGULATOR CZCR"/>
    <property type="match status" value="1"/>
</dbReference>
<dbReference type="SUPFAM" id="SSF46785">
    <property type="entry name" value="Winged helix' DNA-binding domain"/>
    <property type="match status" value="1"/>
</dbReference>
<dbReference type="GeneID" id="97995365"/>
<proteinExistence type="inferred from homology"/>
<dbReference type="InterPro" id="IPR005119">
    <property type="entry name" value="LysR_subst-bd"/>
</dbReference>
<dbReference type="InterPro" id="IPR000847">
    <property type="entry name" value="LysR_HTH_N"/>
</dbReference>
<dbReference type="InterPro" id="IPR036388">
    <property type="entry name" value="WH-like_DNA-bd_sf"/>
</dbReference>
<dbReference type="EMBL" id="QQRQ01000008">
    <property type="protein sequence ID" value="RFT06616.1"/>
    <property type="molecule type" value="Genomic_DNA"/>
</dbReference>
<comment type="similarity">
    <text evidence="1">Belongs to the LysR transcriptional regulatory family.</text>
</comment>
<evidence type="ECO:0000256" key="4">
    <source>
        <dbReference type="ARBA" id="ARBA00023163"/>
    </source>
</evidence>
<dbReference type="PROSITE" id="PS50931">
    <property type="entry name" value="HTH_LYSR"/>
    <property type="match status" value="1"/>
</dbReference>
<dbReference type="GO" id="GO:0005829">
    <property type="term" value="C:cytosol"/>
    <property type="evidence" value="ECO:0007669"/>
    <property type="project" value="TreeGrafter"/>
</dbReference>
<keyword evidence="3" id="KW-0238">DNA-binding</keyword>
<organism evidence="6 7">
    <name type="scientific">Evtepia gabavorous</name>
    <dbReference type="NCBI Taxonomy" id="2211183"/>
    <lineage>
        <taxon>Bacteria</taxon>
        <taxon>Bacillati</taxon>
        <taxon>Bacillota</taxon>
        <taxon>Clostridia</taxon>
        <taxon>Eubacteriales</taxon>
        <taxon>Evtepia</taxon>
    </lineage>
</organism>